<dbReference type="RefSeq" id="YP_009801961.1">
    <property type="nucleotide sequence ID" value="NC_047977.1"/>
</dbReference>
<dbReference type="EMBL" id="MH183162">
    <property type="protein sequence ID" value="AWN07694.1"/>
    <property type="molecule type" value="Genomic_DNA"/>
</dbReference>
<accession>A0A2U8UU57</accession>
<dbReference type="KEGG" id="vg:54992490"/>
<evidence type="ECO:0000256" key="1">
    <source>
        <dbReference type="SAM" id="MobiDB-lite"/>
    </source>
</evidence>
<name>A0A2U8UU57_9CAUD</name>
<proteinExistence type="predicted"/>
<feature type="compositionally biased region" description="Acidic residues" evidence="1">
    <location>
        <begin position="1"/>
        <end position="11"/>
    </location>
</feature>
<feature type="compositionally biased region" description="Acidic residues" evidence="1">
    <location>
        <begin position="57"/>
        <end position="68"/>
    </location>
</feature>
<reference evidence="3" key="1">
    <citation type="submission" date="2018-04" db="EMBL/GenBank/DDBJ databases">
        <authorList>
            <person name="Go L.Y."/>
            <person name="Mitchell J.A."/>
        </authorList>
    </citation>
    <scope>NUCLEOTIDE SEQUENCE [LARGE SCALE GENOMIC DNA]</scope>
</reference>
<dbReference type="Proteomes" id="UP000247284">
    <property type="component" value="Segment"/>
</dbReference>
<dbReference type="GeneID" id="54992490"/>
<organism evidence="2 3">
    <name type="scientific">Microbacterium phage Hendrix</name>
    <dbReference type="NCBI Taxonomy" id="2182341"/>
    <lineage>
        <taxon>Viruses</taxon>
        <taxon>Duplodnaviria</taxon>
        <taxon>Heunggongvirae</taxon>
        <taxon>Uroviricota</taxon>
        <taxon>Caudoviricetes</taxon>
        <taxon>Rogerhendrixvirus</taxon>
        <taxon>Rogerhendrixvirus hendrix</taxon>
    </lineage>
</organism>
<evidence type="ECO:0000313" key="2">
    <source>
        <dbReference type="EMBL" id="AWN07694.1"/>
    </source>
</evidence>
<evidence type="ECO:0000313" key="3">
    <source>
        <dbReference type="Proteomes" id="UP000247284"/>
    </source>
</evidence>
<keyword evidence="3" id="KW-1185">Reference proteome</keyword>
<gene>
    <name evidence="2" type="primary">23</name>
    <name evidence="2" type="ORF">PBI_HENDRIX_23</name>
</gene>
<protein>
    <submittedName>
        <fullName evidence="2">Uncharacterized protein</fullName>
    </submittedName>
</protein>
<sequence>MSFNPEEENAGADDPQGLGKQLTYRENADGVLELVEEDAVDEEPLIDQEIKENGFELADDPDDDDFDWDSIPQGKPEGQRVGGDAERTTQTCTTCKGVGSYPVKSFTEPDEHGAREVVVSDQFCVVCNGTGTEQVLR</sequence>
<feature type="region of interest" description="Disordered" evidence="1">
    <location>
        <begin position="51"/>
        <end position="88"/>
    </location>
</feature>
<feature type="region of interest" description="Disordered" evidence="1">
    <location>
        <begin position="1"/>
        <end position="24"/>
    </location>
</feature>